<sequence>MGKSEDLMKGIDRVGIFERMKDYEDMAFETRAIDVGNDSGRSAMPIYASVTGDTYQRHGDPSRDAISTCIASLEGMNYCLVTGSGVSAMTLPMLALLKKGDRIICHKDLYIWTYFFVREDLPRLCDIQVDMVDFTDLNALEAALKKEPARMVVFETIANPLLHVADMKACCELAHQYGALALVDNTFASPYLCRPAELGADIVAESLTKYINGYGDALGGSISTNSHAIYYELQRMMGVVGCCASPFNSFLISRGVQTLGIRMERHCDNAEKLVEYLRTKPFVLDLTYPGMQEHPQHEIAACQLKRFGGVLCFRLDIDHETLYEKFLPELKLFKHWVSLGEGHSLISPKDEDKEKGIPADFIRVAVGLENCDDLICDLERAFKRIFG</sequence>
<evidence type="ECO:0000256" key="3">
    <source>
        <dbReference type="ARBA" id="ARBA00047175"/>
    </source>
</evidence>
<organism evidence="9 10">
    <name type="scientific">Coprococcus catus</name>
    <dbReference type="NCBI Taxonomy" id="116085"/>
    <lineage>
        <taxon>Bacteria</taxon>
        <taxon>Bacillati</taxon>
        <taxon>Bacillota</taxon>
        <taxon>Clostridia</taxon>
        <taxon>Lachnospirales</taxon>
        <taxon>Lachnospiraceae</taxon>
        <taxon>Coprococcus</taxon>
    </lineage>
</organism>
<name>A0A3E2TMS8_9FIRM</name>
<dbReference type="GO" id="GO:0030170">
    <property type="term" value="F:pyridoxal phosphate binding"/>
    <property type="evidence" value="ECO:0007669"/>
    <property type="project" value="InterPro"/>
</dbReference>
<comment type="catalytic activity">
    <reaction evidence="6">
        <text>L-methionine + H2O = methanethiol + 2-oxobutanoate + NH4(+)</text>
        <dbReference type="Rhea" id="RHEA:23800"/>
        <dbReference type="ChEBI" id="CHEBI:15377"/>
        <dbReference type="ChEBI" id="CHEBI:16007"/>
        <dbReference type="ChEBI" id="CHEBI:16763"/>
        <dbReference type="ChEBI" id="CHEBI:28938"/>
        <dbReference type="ChEBI" id="CHEBI:57844"/>
        <dbReference type="EC" id="4.4.1.11"/>
    </reaction>
    <physiologicalReaction direction="left-to-right" evidence="6">
        <dbReference type="Rhea" id="RHEA:23801"/>
    </physiologicalReaction>
</comment>
<dbReference type="InterPro" id="IPR015424">
    <property type="entry name" value="PyrdxlP-dep_Trfase"/>
</dbReference>
<reference evidence="9 10" key="1">
    <citation type="submission" date="2018-08" db="EMBL/GenBank/DDBJ databases">
        <title>A genome reference for cultivated species of the human gut microbiota.</title>
        <authorList>
            <person name="Zou Y."/>
            <person name="Xue W."/>
            <person name="Luo G."/>
        </authorList>
    </citation>
    <scope>NUCLEOTIDE SEQUENCE [LARGE SCALE GENOMIC DNA]</scope>
    <source>
        <strain evidence="9 10">AF45-17</strain>
    </source>
</reference>
<dbReference type="Gene3D" id="3.40.640.10">
    <property type="entry name" value="Type I PLP-dependent aspartate aminotransferase-like (Major domain)"/>
    <property type="match status" value="1"/>
</dbReference>
<evidence type="ECO:0000256" key="4">
    <source>
        <dbReference type="ARBA" id="ARBA00047199"/>
    </source>
</evidence>
<dbReference type="Pfam" id="PF01053">
    <property type="entry name" value="Cys_Met_Meta_PP"/>
    <property type="match status" value="1"/>
</dbReference>
<accession>A0A3E2TMS8</accession>
<dbReference type="InterPro" id="IPR015421">
    <property type="entry name" value="PyrdxlP-dep_Trfase_major"/>
</dbReference>
<dbReference type="Proteomes" id="UP000260773">
    <property type="component" value="Unassembled WGS sequence"/>
</dbReference>
<dbReference type="InterPro" id="IPR000277">
    <property type="entry name" value="Cys/Met-Metab_PyrdxlP-dep_enz"/>
</dbReference>
<dbReference type="PIRSF" id="PIRSF001434">
    <property type="entry name" value="CGS"/>
    <property type="match status" value="1"/>
</dbReference>
<comment type="caution">
    <text evidence="9">The sequence shown here is derived from an EMBL/GenBank/DDBJ whole genome shotgun (WGS) entry which is preliminary data.</text>
</comment>
<evidence type="ECO:0000313" key="9">
    <source>
        <dbReference type="EMBL" id="RGB79699.1"/>
    </source>
</evidence>
<dbReference type="EMBL" id="QVEP01000020">
    <property type="protein sequence ID" value="RGB79699.1"/>
    <property type="molecule type" value="Genomic_DNA"/>
</dbReference>
<dbReference type="InterPro" id="IPR015422">
    <property type="entry name" value="PyrdxlP-dep_Trfase_small"/>
</dbReference>
<gene>
    <name evidence="9" type="ORF">DW070_09165</name>
</gene>
<dbReference type="FunFam" id="3.40.640.10:FF:000046">
    <property type="entry name" value="Cystathionine gamma-lyase"/>
    <property type="match status" value="1"/>
</dbReference>
<feature type="modified residue" description="N6-(pyridoxal phosphate)lysine" evidence="7">
    <location>
        <position position="209"/>
    </location>
</feature>
<dbReference type="AlphaFoldDB" id="A0A3E2TMS8"/>
<dbReference type="RefSeq" id="WP_117528442.1">
    <property type="nucleotide sequence ID" value="NZ_JAQDKA010000014.1"/>
</dbReference>
<dbReference type="GO" id="GO:0005737">
    <property type="term" value="C:cytoplasm"/>
    <property type="evidence" value="ECO:0007669"/>
    <property type="project" value="TreeGrafter"/>
</dbReference>
<evidence type="ECO:0000256" key="1">
    <source>
        <dbReference type="ARBA" id="ARBA00001933"/>
    </source>
</evidence>
<dbReference type="Gene3D" id="3.90.1150.10">
    <property type="entry name" value="Aspartate Aminotransferase, domain 1"/>
    <property type="match status" value="1"/>
</dbReference>
<evidence type="ECO:0000256" key="2">
    <source>
        <dbReference type="ARBA" id="ARBA00022898"/>
    </source>
</evidence>
<comment type="cofactor">
    <cofactor evidence="1 8">
        <name>pyridoxal 5'-phosphate</name>
        <dbReference type="ChEBI" id="CHEBI:597326"/>
    </cofactor>
</comment>
<dbReference type="GO" id="GO:0008483">
    <property type="term" value="F:transaminase activity"/>
    <property type="evidence" value="ECO:0007669"/>
    <property type="project" value="UniProtKB-KW"/>
</dbReference>
<evidence type="ECO:0000256" key="7">
    <source>
        <dbReference type="PIRSR" id="PIRSR001434-2"/>
    </source>
</evidence>
<dbReference type="GO" id="GO:0018826">
    <property type="term" value="F:methionine gamma-lyase activity"/>
    <property type="evidence" value="ECO:0007669"/>
    <property type="project" value="UniProtKB-EC"/>
</dbReference>
<evidence type="ECO:0000313" key="10">
    <source>
        <dbReference type="Proteomes" id="UP000260773"/>
    </source>
</evidence>
<comment type="similarity">
    <text evidence="8">Belongs to the trans-sulfuration enzymes family.</text>
</comment>
<protein>
    <recommendedName>
        <fullName evidence="3">homocysteine desulfhydrase</fullName>
        <ecNumber evidence="3">4.4.1.2</ecNumber>
    </recommendedName>
    <alternativeName>
        <fullName evidence="4">Homocysteine desulfhydrase</fullName>
    </alternativeName>
</protein>
<keyword evidence="2 7" id="KW-0663">Pyridoxal phosphate</keyword>
<proteinExistence type="inferred from homology"/>
<comment type="catalytic activity">
    <reaction evidence="5">
        <text>L-homocysteine + H2O = 2-oxobutanoate + hydrogen sulfide + NH4(+) + H(+)</text>
        <dbReference type="Rhea" id="RHEA:14501"/>
        <dbReference type="ChEBI" id="CHEBI:15377"/>
        <dbReference type="ChEBI" id="CHEBI:15378"/>
        <dbReference type="ChEBI" id="CHEBI:16763"/>
        <dbReference type="ChEBI" id="CHEBI:28938"/>
        <dbReference type="ChEBI" id="CHEBI:29919"/>
        <dbReference type="ChEBI" id="CHEBI:58199"/>
        <dbReference type="EC" id="4.4.1.2"/>
    </reaction>
    <physiologicalReaction direction="left-to-right" evidence="5">
        <dbReference type="Rhea" id="RHEA:14502"/>
    </physiologicalReaction>
</comment>
<keyword evidence="9" id="KW-0032">Aminotransferase</keyword>
<dbReference type="GO" id="GO:0019346">
    <property type="term" value="P:transsulfuration"/>
    <property type="evidence" value="ECO:0007669"/>
    <property type="project" value="InterPro"/>
</dbReference>
<evidence type="ECO:0000256" key="5">
    <source>
        <dbReference type="ARBA" id="ARBA00048780"/>
    </source>
</evidence>
<dbReference type="SUPFAM" id="SSF53383">
    <property type="entry name" value="PLP-dependent transferases"/>
    <property type="match status" value="1"/>
</dbReference>
<evidence type="ECO:0000256" key="8">
    <source>
        <dbReference type="RuleBase" id="RU362118"/>
    </source>
</evidence>
<evidence type="ECO:0000256" key="6">
    <source>
        <dbReference type="ARBA" id="ARBA00052699"/>
    </source>
</evidence>
<dbReference type="GO" id="GO:0047982">
    <property type="term" value="F:homocysteine desulfhydrase activity"/>
    <property type="evidence" value="ECO:0007669"/>
    <property type="project" value="UniProtKB-EC"/>
</dbReference>
<keyword evidence="9" id="KW-0808">Transferase</keyword>
<dbReference type="EC" id="4.4.1.2" evidence="3"/>
<dbReference type="PANTHER" id="PTHR11808">
    <property type="entry name" value="TRANS-SULFURATION ENZYME FAMILY MEMBER"/>
    <property type="match status" value="1"/>
</dbReference>